<dbReference type="OrthoDB" id="9885983at2"/>
<name>V8CF57_9BACT</name>
<sequence>MPRLNIQGCIFLKKEGDSHAMTDDITISTTGFSRIVHRDTTALDDKLHKPTKIQPKGNNININGKKGVKVETTGSHSDPIMSAFPILYIKA</sequence>
<keyword evidence="2" id="KW-1185">Reference proteome</keyword>
<dbReference type="EMBL" id="AZJH01000039">
    <property type="protein sequence ID" value="ETD26033.1"/>
    <property type="molecule type" value="Genomic_DNA"/>
</dbReference>
<gene>
    <name evidence="1" type="ORF">HMPREF1173_02381</name>
</gene>
<dbReference type="Proteomes" id="UP000018727">
    <property type="component" value="Unassembled WGS sequence"/>
</dbReference>
<evidence type="ECO:0000313" key="1">
    <source>
        <dbReference type="EMBL" id="ETD26033.1"/>
    </source>
</evidence>
<dbReference type="AlphaFoldDB" id="V8CF57"/>
<evidence type="ECO:0000313" key="2">
    <source>
        <dbReference type="Proteomes" id="UP000018727"/>
    </source>
</evidence>
<proteinExistence type="predicted"/>
<reference evidence="1 2" key="1">
    <citation type="submission" date="2013-10" db="EMBL/GenBank/DDBJ databases">
        <title>The Genome Sequence of Prevotella nigrescens CC14M.</title>
        <authorList>
            <consortium name="The Broad Institute Genomics Platform"/>
            <person name="Earl A."/>
            <person name="Allen-Vercoe E."/>
            <person name="Daigneault M."/>
            <person name="Young S.K."/>
            <person name="Zeng Q."/>
            <person name="Gargeya S."/>
            <person name="Fitzgerald M."/>
            <person name="Abouelleil A."/>
            <person name="Alvarado L."/>
            <person name="Chapman S.B."/>
            <person name="Gainer-Dewar J."/>
            <person name="Goldberg J."/>
            <person name="Griggs A."/>
            <person name="Gujja S."/>
            <person name="Hansen M."/>
            <person name="Howarth C."/>
            <person name="Imamovic A."/>
            <person name="Ireland A."/>
            <person name="Larimer J."/>
            <person name="McCowan C."/>
            <person name="Murphy C."/>
            <person name="Pearson M."/>
            <person name="Poon T.W."/>
            <person name="Priest M."/>
            <person name="Roberts A."/>
            <person name="Saif S."/>
            <person name="Shea T."/>
            <person name="Sykes S."/>
            <person name="Wortman J."/>
            <person name="Nusbaum C."/>
            <person name="Birren B."/>
        </authorList>
    </citation>
    <scope>NUCLEOTIDE SEQUENCE [LARGE SCALE GENOMIC DNA]</scope>
    <source>
        <strain evidence="1 2">CC14M</strain>
    </source>
</reference>
<organism evidence="1 2">
    <name type="scientific">Prevotella nigrescens CC14M</name>
    <dbReference type="NCBI Taxonomy" id="1073366"/>
    <lineage>
        <taxon>Bacteria</taxon>
        <taxon>Pseudomonadati</taxon>
        <taxon>Bacteroidota</taxon>
        <taxon>Bacteroidia</taxon>
        <taxon>Bacteroidales</taxon>
        <taxon>Prevotellaceae</taxon>
        <taxon>Prevotella</taxon>
    </lineage>
</organism>
<comment type="caution">
    <text evidence="1">The sequence shown here is derived from an EMBL/GenBank/DDBJ whole genome shotgun (WGS) entry which is preliminary data.</text>
</comment>
<dbReference type="HOGENOM" id="CLU_2424484_0_0_10"/>
<protein>
    <submittedName>
        <fullName evidence="1">Uncharacterized protein</fullName>
    </submittedName>
</protein>
<accession>V8CF57</accession>